<dbReference type="RefSeq" id="WP_011603971.1">
    <property type="nucleotide sequence ID" value="NC_008278.1"/>
</dbReference>
<dbReference type="InterPro" id="IPR045621">
    <property type="entry name" value="BPD_transp_1_N"/>
</dbReference>
<comment type="similarity">
    <text evidence="7">Belongs to the binding-protein-dependent transport system permease family.</text>
</comment>
<evidence type="ECO:0000256" key="3">
    <source>
        <dbReference type="ARBA" id="ARBA00022475"/>
    </source>
</evidence>
<dbReference type="Gene3D" id="1.10.3720.10">
    <property type="entry name" value="MetI-like"/>
    <property type="match status" value="1"/>
</dbReference>
<dbReference type="PANTHER" id="PTHR43163:SF6">
    <property type="entry name" value="DIPEPTIDE TRANSPORT SYSTEM PERMEASE PROTEIN DPPB-RELATED"/>
    <property type="match status" value="1"/>
</dbReference>
<dbReference type="InterPro" id="IPR000515">
    <property type="entry name" value="MetI-like"/>
</dbReference>
<organism evidence="9 10">
    <name type="scientific">Frankia alni (strain DSM 45986 / CECT 9034 / ACN14a)</name>
    <dbReference type="NCBI Taxonomy" id="326424"/>
    <lineage>
        <taxon>Bacteria</taxon>
        <taxon>Bacillati</taxon>
        <taxon>Actinomycetota</taxon>
        <taxon>Actinomycetes</taxon>
        <taxon>Frankiales</taxon>
        <taxon>Frankiaceae</taxon>
        <taxon>Frankia</taxon>
    </lineage>
</organism>
<evidence type="ECO:0000256" key="2">
    <source>
        <dbReference type="ARBA" id="ARBA00022448"/>
    </source>
</evidence>
<evidence type="ECO:0000259" key="8">
    <source>
        <dbReference type="PROSITE" id="PS50928"/>
    </source>
</evidence>
<feature type="transmembrane region" description="Helical" evidence="7">
    <location>
        <begin position="304"/>
        <end position="326"/>
    </location>
</feature>
<dbReference type="Pfam" id="PF00528">
    <property type="entry name" value="BPD_transp_1"/>
    <property type="match status" value="1"/>
</dbReference>
<dbReference type="KEGG" id="fal:FRAAL2820"/>
<dbReference type="Proteomes" id="UP000000657">
    <property type="component" value="Chromosome"/>
</dbReference>
<sequence length="333" mass="36323">MARFILGRLIGGIVILWLVSVLAFVLFFVVPKALGNNPAVLFAGRSPDPATIAGVTRKLGLDRSYVDQYWAFLRGVFVGRHFDSGADRSWCPAPCLGYSFRNDQPVWSQIVDALPVTASLSFGAAVLFLVVGVSTGVFSAVRRGGLFDRIAAAVSLAGVSLPVYFTGLLLLLLVSYKWHIIDNVHYVDFTHNPALWAWNLIPAWLVLSLLYTANYQRLTRASMIETLGEDYVRTARAKGLRERTVIGKHALRPALTPIVTIFGLDLGVLFGGAILTEHTFGFRGLGAISIDAVNTQDLPVTMGVTLFAAFFIILANVLVDVTYAIIDPRVRPS</sequence>
<dbReference type="eggNOG" id="COG0601">
    <property type="taxonomic scope" value="Bacteria"/>
</dbReference>
<evidence type="ECO:0000313" key="10">
    <source>
        <dbReference type="Proteomes" id="UP000000657"/>
    </source>
</evidence>
<evidence type="ECO:0000256" key="7">
    <source>
        <dbReference type="RuleBase" id="RU363032"/>
    </source>
</evidence>
<name>Q0RLY9_FRAAA</name>
<dbReference type="Pfam" id="PF19300">
    <property type="entry name" value="BPD_transp_1_N"/>
    <property type="match status" value="1"/>
</dbReference>
<dbReference type="GO" id="GO:0005886">
    <property type="term" value="C:plasma membrane"/>
    <property type="evidence" value="ECO:0007669"/>
    <property type="project" value="UniProtKB-SubCell"/>
</dbReference>
<dbReference type="AlphaFoldDB" id="Q0RLY9"/>
<feature type="transmembrane region" description="Helical" evidence="7">
    <location>
        <begin position="150"/>
        <end position="174"/>
    </location>
</feature>
<dbReference type="OrthoDB" id="147639at2"/>
<keyword evidence="10" id="KW-1185">Reference proteome</keyword>
<dbReference type="PANTHER" id="PTHR43163">
    <property type="entry name" value="DIPEPTIDE TRANSPORT SYSTEM PERMEASE PROTEIN DPPB-RELATED"/>
    <property type="match status" value="1"/>
</dbReference>
<accession>Q0RLY9</accession>
<keyword evidence="4 7" id="KW-0812">Transmembrane</keyword>
<comment type="subcellular location">
    <subcellularLocation>
        <location evidence="1 7">Cell membrane</location>
        <topology evidence="1 7">Multi-pass membrane protein</topology>
    </subcellularLocation>
</comment>
<dbReference type="InterPro" id="IPR035906">
    <property type="entry name" value="MetI-like_sf"/>
</dbReference>
<feature type="transmembrane region" description="Helical" evidence="7">
    <location>
        <begin position="9"/>
        <end position="30"/>
    </location>
</feature>
<dbReference type="STRING" id="326424.FRAAL2820"/>
<feature type="transmembrane region" description="Helical" evidence="7">
    <location>
        <begin position="254"/>
        <end position="275"/>
    </location>
</feature>
<evidence type="ECO:0000256" key="5">
    <source>
        <dbReference type="ARBA" id="ARBA00022989"/>
    </source>
</evidence>
<keyword evidence="5 7" id="KW-1133">Transmembrane helix</keyword>
<proteinExistence type="inferred from homology"/>
<feature type="transmembrane region" description="Helical" evidence="7">
    <location>
        <begin position="116"/>
        <end position="138"/>
    </location>
</feature>
<dbReference type="PROSITE" id="PS50928">
    <property type="entry name" value="ABC_TM1"/>
    <property type="match status" value="1"/>
</dbReference>
<dbReference type="CDD" id="cd06261">
    <property type="entry name" value="TM_PBP2"/>
    <property type="match status" value="1"/>
</dbReference>
<dbReference type="SUPFAM" id="SSF161098">
    <property type="entry name" value="MetI-like"/>
    <property type="match status" value="1"/>
</dbReference>
<evidence type="ECO:0000313" key="9">
    <source>
        <dbReference type="EMBL" id="CAJ61464.1"/>
    </source>
</evidence>
<dbReference type="GO" id="GO:0055085">
    <property type="term" value="P:transmembrane transport"/>
    <property type="evidence" value="ECO:0007669"/>
    <property type="project" value="InterPro"/>
</dbReference>
<dbReference type="EMBL" id="CT573213">
    <property type="protein sequence ID" value="CAJ61464.1"/>
    <property type="molecule type" value="Genomic_DNA"/>
</dbReference>
<dbReference type="HOGENOM" id="CLU_036879_0_0_11"/>
<feature type="transmembrane region" description="Helical" evidence="7">
    <location>
        <begin position="194"/>
        <end position="213"/>
    </location>
</feature>
<evidence type="ECO:0000256" key="4">
    <source>
        <dbReference type="ARBA" id="ARBA00022692"/>
    </source>
</evidence>
<reference evidence="9 10" key="1">
    <citation type="journal article" date="2007" name="Genome Res.">
        <title>Genome characteristics of facultatively symbiotic Frankia sp. strains reflect host range and host plant biogeography.</title>
        <authorList>
            <person name="Normand P."/>
            <person name="Lapierre P."/>
            <person name="Tisa L.S."/>
            <person name="Gogarten J.P."/>
            <person name="Alloisio N."/>
            <person name="Bagnarol E."/>
            <person name="Bassi C.A."/>
            <person name="Berry A.M."/>
            <person name="Bickhart D.M."/>
            <person name="Choisne N."/>
            <person name="Couloux A."/>
            <person name="Cournoyer B."/>
            <person name="Cruveiller S."/>
            <person name="Daubin V."/>
            <person name="Demange N."/>
            <person name="Francino M.P."/>
            <person name="Goltsman E."/>
            <person name="Huang Y."/>
            <person name="Kopp O.R."/>
            <person name="Labarre L."/>
            <person name="Lapidus A."/>
            <person name="Lavire C."/>
            <person name="Marechal J."/>
            <person name="Martinez M."/>
            <person name="Mastronunzio J.E."/>
            <person name="Mullin B.C."/>
            <person name="Niemann J."/>
            <person name="Pujic P."/>
            <person name="Rawnsley T."/>
            <person name="Rouy Z."/>
            <person name="Schenowitz C."/>
            <person name="Sellstedt A."/>
            <person name="Tavares F."/>
            <person name="Tomkins J.P."/>
            <person name="Vallenet D."/>
            <person name="Valverde C."/>
            <person name="Wall L.G."/>
            <person name="Wang Y."/>
            <person name="Medigue C."/>
            <person name="Benson D.R."/>
        </authorList>
    </citation>
    <scope>NUCLEOTIDE SEQUENCE [LARGE SCALE GENOMIC DNA]</scope>
    <source>
        <strain evidence="10">DSM 45986 / CECT 9034 / ACN14a</strain>
    </source>
</reference>
<evidence type="ECO:0000256" key="6">
    <source>
        <dbReference type="ARBA" id="ARBA00023136"/>
    </source>
</evidence>
<keyword evidence="2 7" id="KW-0813">Transport</keyword>
<gene>
    <name evidence="9" type="primary">dppB</name>
    <name evidence="9" type="ordered locus">FRAAL2820</name>
</gene>
<keyword evidence="3" id="KW-1003">Cell membrane</keyword>
<evidence type="ECO:0000256" key="1">
    <source>
        <dbReference type="ARBA" id="ARBA00004651"/>
    </source>
</evidence>
<keyword evidence="6 7" id="KW-0472">Membrane</keyword>
<feature type="domain" description="ABC transmembrane type-1" evidence="8">
    <location>
        <begin position="114"/>
        <end position="323"/>
    </location>
</feature>
<protein>
    <submittedName>
        <fullName evidence="9">Dipeptide transport protein 1 (ABC superfamily, membrane)</fullName>
    </submittedName>
</protein>